<dbReference type="EMBL" id="LOPU01000029">
    <property type="protein sequence ID" value="KTG09106.1"/>
    <property type="molecule type" value="Genomic_DNA"/>
</dbReference>
<keyword evidence="3" id="KW-1185">Reference proteome</keyword>
<organism evidence="2 3">
    <name type="scientific">Haloprofundus marisrubri</name>
    <dbReference type="NCBI Taxonomy" id="1514971"/>
    <lineage>
        <taxon>Archaea</taxon>
        <taxon>Methanobacteriati</taxon>
        <taxon>Methanobacteriota</taxon>
        <taxon>Stenosarchaea group</taxon>
        <taxon>Halobacteria</taxon>
        <taxon>Halobacteriales</taxon>
        <taxon>Haloferacaceae</taxon>
        <taxon>Haloprofundus</taxon>
    </lineage>
</organism>
<sequence length="88" mass="9193">MSLRNGFRQSWVLTFGIIAAMAWLTLTAIRVFSLVESPLTWTAPTIGSGATGGLVGITVMAVFVGVLVVLVGELGESTLASGAWLPEK</sequence>
<dbReference type="RefSeq" id="WP_058582259.1">
    <property type="nucleotide sequence ID" value="NZ_LOPU01000029.1"/>
</dbReference>
<proteinExistence type="predicted"/>
<gene>
    <name evidence="2" type="ORF">AUR64_15015</name>
</gene>
<dbReference type="AlphaFoldDB" id="A0A0W1R7L3"/>
<name>A0A0W1R7L3_9EURY</name>
<protein>
    <submittedName>
        <fullName evidence="2">Uncharacterized protein</fullName>
    </submittedName>
</protein>
<dbReference type="Proteomes" id="UP000054387">
    <property type="component" value="Unassembled WGS sequence"/>
</dbReference>
<feature type="transmembrane region" description="Helical" evidence="1">
    <location>
        <begin position="52"/>
        <end position="71"/>
    </location>
</feature>
<keyword evidence="1" id="KW-0472">Membrane</keyword>
<accession>A0A0W1R7L3</accession>
<evidence type="ECO:0000313" key="3">
    <source>
        <dbReference type="Proteomes" id="UP000054387"/>
    </source>
</evidence>
<evidence type="ECO:0000256" key="1">
    <source>
        <dbReference type="SAM" id="Phobius"/>
    </source>
</evidence>
<keyword evidence="1" id="KW-0812">Transmembrane</keyword>
<keyword evidence="1" id="KW-1133">Transmembrane helix</keyword>
<evidence type="ECO:0000313" key="2">
    <source>
        <dbReference type="EMBL" id="KTG09106.1"/>
    </source>
</evidence>
<dbReference type="STRING" id="1514971.AUR64_15015"/>
<reference evidence="2 3" key="1">
    <citation type="submission" date="2015-12" db="EMBL/GenBank/DDBJ databases">
        <title>Haloprofundus marisrubri gen. nov., sp. nov., an extremely halophilic archaeon isolated from the Discovery deep brine-seawater interface in the Red Sea.</title>
        <authorList>
            <person name="Zhang G."/>
            <person name="Stingl U."/>
            <person name="Rashid M."/>
        </authorList>
    </citation>
    <scope>NUCLEOTIDE SEQUENCE [LARGE SCALE GENOMIC DNA]</scope>
    <source>
        <strain evidence="2 3">SB9</strain>
    </source>
</reference>
<dbReference type="OrthoDB" id="313355at2157"/>
<feature type="transmembrane region" description="Helical" evidence="1">
    <location>
        <begin position="12"/>
        <end position="32"/>
    </location>
</feature>
<comment type="caution">
    <text evidence="2">The sequence shown here is derived from an EMBL/GenBank/DDBJ whole genome shotgun (WGS) entry which is preliminary data.</text>
</comment>